<accession>A0ABR4D2X9</accession>
<dbReference type="RefSeq" id="XP_070863470.1">
    <property type="nucleotide sequence ID" value="XM_071014055.1"/>
</dbReference>
<evidence type="ECO:0000259" key="2">
    <source>
        <dbReference type="Pfam" id="PF22788"/>
    </source>
</evidence>
<sequence>MDQLATLLLGFPPAGGFASLEDYHSQAKSHHQSLDKLASTSNFRQSAANLLEHVDPAVNSMSYLALLNTAINTGSAPLPDLLAKASVFLCTFDPQQTRYSGKALSSLLEWALSGTSFPASVAVDVVATALLRLDPMGSVLTSHHVALAKLALDTDNIIPALPLLDKSIVSYPGIKSTQDPRPLCSPDLPPAAYIAIETGLTKSLTSTDVLQYDLIRGLCYIQLKDWHKAHDALEHVVTYPARDNHSCSKIMVEAHNKWLLVGLLRTGKTPELPPTTAPGAQKAFTTLGKPYHAIAKAFEDGSAAALRTEFETIGPAFFSEENNLTLVHLVLQHFQRWQILNLRHVYTAVSLEQIRQRTHNAMTAAPLATEEEVEQLLRQMMEDGMLRGVVERPADGPAYLRFLDDDEGGPTDGGGLSEAEFARRMQAAAERLRELAPLVRATSDRLGSSREYIKYVVEQQKRDLDGRGRAGAMDDATPFMSQIEDEDLMTGVVTGY</sequence>
<evidence type="ECO:0000256" key="1">
    <source>
        <dbReference type="ARBA" id="ARBA00022490"/>
    </source>
</evidence>
<comment type="caution">
    <text evidence="3">The sequence shown here is derived from an EMBL/GenBank/DDBJ whole genome shotgun (WGS) entry which is preliminary data.</text>
</comment>
<organism evidence="3 4">
    <name type="scientific">Remersonia thermophila</name>
    <dbReference type="NCBI Taxonomy" id="72144"/>
    <lineage>
        <taxon>Eukaryota</taxon>
        <taxon>Fungi</taxon>
        <taxon>Dikarya</taxon>
        <taxon>Ascomycota</taxon>
        <taxon>Pezizomycotina</taxon>
        <taxon>Sordariomycetes</taxon>
        <taxon>Sordariomycetidae</taxon>
        <taxon>Sordariales</taxon>
        <taxon>Sordariales incertae sedis</taxon>
        <taxon>Remersonia</taxon>
    </lineage>
</organism>
<dbReference type="Pfam" id="PF22788">
    <property type="entry name" value="COP9_hel_rpt"/>
    <property type="match status" value="1"/>
</dbReference>
<keyword evidence="4" id="KW-1185">Reference proteome</keyword>
<name>A0ABR4D2X9_9PEZI</name>
<proteinExistence type="predicted"/>
<dbReference type="PANTHER" id="PTHR10758:SF1">
    <property type="entry name" value="COP9 SIGNALOSOME COMPLEX SUBUNIT 3"/>
    <property type="match status" value="1"/>
</dbReference>
<reference evidence="3 4" key="1">
    <citation type="journal article" date="2024" name="Commun. Biol.">
        <title>Comparative genomic analysis of thermophilic fungi reveals convergent evolutionary adaptations and gene losses.</title>
        <authorList>
            <person name="Steindorff A.S."/>
            <person name="Aguilar-Pontes M.V."/>
            <person name="Robinson A.J."/>
            <person name="Andreopoulos B."/>
            <person name="LaButti K."/>
            <person name="Kuo A."/>
            <person name="Mondo S."/>
            <person name="Riley R."/>
            <person name="Otillar R."/>
            <person name="Haridas S."/>
            <person name="Lipzen A."/>
            <person name="Grimwood J."/>
            <person name="Schmutz J."/>
            <person name="Clum A."/>
            <person name="Reid I.D."/>
            <person name="Moisan M.C."/>
            <person name="Butler G."/>
            <person name="Nguyen T.T.M."/>
            <person name="Dewar K."/>
            <person name="Conant G."/>
            <person name="Drula E."/>
            <person name="Henrissat B."/>
            <person name="Hansel C."/>
            <person name="Singer S."/>
            <person name="Hutchinson M.I."/>
            <person name="de Vries R.P."/>
            <person name="Natvig D.O."/>
            <person name="Powell A.J."/>
            <person name="Tsang A."/>
            <person name="Grigoriev I.V."/>
        </authorList>
    </citation>
    <scope>NUCLEOTIDE SEQUENCE [LARGE SCALE GENOMIC DNA]</scope>
    <source>
        <strain evidence="3 4">ATCC 22073</strain>
    </source>
</reference>
<dbReference type="PANTHER" id="PTHR10758">
    <property type="entry name" value="26S PROTEASOME NON-ATPASE REGULATORY SUBUNIT 3/COP9 SIGNALOSOME COMPLEX SUBUNIT 3"/>
    <property type="match status" value="1"/>
</dbReference>
<dbReference type="InterPro" id="IPR050756">
    <property type="entry name" value="CSN3"/>
</dbReference>
<dbReference type="InterPro" id="IPR055089">
    <property type="entry name" value="COP9_N"/>
</dbReference>
<dbReference type="Proteomes" id="UP001600064">
    <property type="component" value="Unassembled WGS sequence"/>
</dbReference>
<dbReference type="GeneID" id="98128699"/>
<evidence type="ECO:0000313" key="3">
    <source>
        <dbReference type="EMBL" id="KAL2264743.1"/>
    </source>
</evidence>
<dbReference type="EMBL" id="JAZGUE010000007">
    <property type="protein sequence ID" value="KAL2264743.1"/>
    <property type="molecule type" value="Genomic_DNA"/>
</dbReference>
<protein>
    <recommendedName>
        <fullName evidence="2">COP9 signalosome complex subunit 3 N-terminal helical repeats domain-containing protein</fullName>
    </recommendedName>
</protein>
<evidence type="ECO:0000313" key="4">
    <source>
        <dbReference type="Proteomes" id="UP001600064"/>
    </source>
</evidence>
<feature type="domain" description="COP9 signalosome complex subunit 3 N-terminal helical repeats" evidence="2">
    <location>
        <begin position="31"/>
        <end position="277"/>
    </location>
</feature>
<gene>
    <name evidence="3" type="ORF">VTJ83DRAFT_7253</name>
</gene>
<keyword evidence="1" id="KW-0963">Cytoplasm</keyword>